<dbReference type="InterPro" id="IPR035979">
    <property type="entry name" value="RBD_domain_sf"/>
</dbReference>
<dbReference type="Gene3D" id="3.30.70.330">
    <property type="match status" value="1"/>
</dbReference>
<dbReference type="Pfam" id="PF00076">
    <property type="entry name" value="RRM_1"/>
    <property type="match status" value="1"/>
</dbReference>
<dbReference type="InterPro" id="IPR000504">
    <property type="entry name" value="RRM_dom"/>
</dbReference>
<name>A0ABS8TD82_DATST</name>
<reference evidence="4 5" key="1">
    <citation type="journal article" date="2021" name="BMC Genomics">
        <title>Datura genome reveals duplications of psychoactive alkaloid biosynthetic genes and high mutation rate following tissue culture.</title>
        <authorList>
            <person name="Rajewski A."/>
            <person name="Carter-House D."/>
            <person name="Stajich J."/>
            <person name="Litt A."/>
        </authorList>
    </citation>
    <scope>NUCLEOTIDE SEQUENCE [LARGE SCALE GENOMIC DNA]</scope>
    <source>
        <strain evidence="4">AR-01</strain>
    </source>
</reference>
<accession>A0ABS8TD82</accession>
<evidence type="ECO:0000256" key="2">
    <source>
        <dbReference type="ARBA" id="ARBA00022884"/>
    </source>
</evidence>
<dbReference type="SUPFAM" id="SSF54928">
    <property type="entry name" value="RNA-binding domain, RBD"/>
    <property type="match status" value="1"/>
</dbReference>
<gene>
    <name evidence="4" type="ORF">HAX54_007411</name>
</gene>
<protein>
    <recommendedName>
        <fullName evidence="3">RRM domain-containing protein</fullName>
    </recommendedName>
</protein>
<keyword evidence="5" id="KW-1185">Reference proteome</keyword>
<organism evidence="4 5">
    <name type="scientific">Datura stramonium</name>
    <name type="common">Jimsonweed</name>
    <name type="synonym">Common thornapple</name>
    <dbReference type="NCBI Taxonomy" id="4076"/>
    <lineage>
        <taxon>Eukaryota</taxon>
        <taxon>Viridiplantae</taxon>
        <taxon>Streptophyta</taxon>
        <taxon>Embryophyta</taxon>
        <taxon>Tracheophyta</taxon>
        <taxon>Spermatophyta</taxon>
        <taxon>Magnoliopsida</taxon>
        <taxon>eudicotyledons</taxon>
        <taxon>Gunneridae</taxon>
        <taxon>Pentapetalae</taxon>
        <taxon>asterids</taxon>
        <taxon>lamiids</taxon>
        <taxon>Solanales</taxon>
        <taxon>Solanaceae</taxon>
        <taxon>Solanoideae</taxon>
        <taxon>Datureae</taxon>
        <taxon>Datura</taxon>
    </lineage>
</organism>
<sequence length="230" mass="26112">MQVDLGKLFVGGISWDTDEERLKEYFSTYGEVVEAVEAKRAVPRDDQSTKVRSSNSIHEDAVDKVLLKSFHELNVIKWLRPRAVPKELSPGLVPKPTWSVWAKDMGKCKCWASGWLWTDLIHIPKGSYDGGALADFYGSGLGYDDQTWRFQILEQDATGSLGYGSGNGPLTCHLKVLQVMLVVMELEKDNQTEAFTFHRESVYMLLSNYGHLKLEIQWKLVVRRIGEKES</sequence>
<dbReference type="PANTHER" id="PTHR48032">
    <property type="entry name" value="RNA-BINDING PROTEIN MUSASHI HOMOLOG RBP6"/>
    <property type="match status" value="1"/>
</dbReference>
<dbReference type="PANTHER" id="PTHR48032:SF6">
    <property type="entry name" value="RNA-BINDING (RRM_RBD_RNP MOTIFS) FAMILY PROTEIN"/>
    <property type="match status" value="1"/>
</dbReference>
<evidence type="ECO:0000313" key="5">
    <source>
        <dbReference type="Proteomes" id="UP000823775"/>
    </source>
</evidence>
<proteinExistence type="predicted"/>
<dbReference type="Proteomes" id="UP000823775">
    <property type="component" value="Unassembled WGS sequence"/>
</dbReference>
<feature type="domain" description="RRM" evidence="3">
    <location>
        <begin position="8"/>
        <end position="35"/>
    </location>
</feature>
<keyword evidence="2" id="KW-0694">RNA-binding</keyword>
<comment type="caution">
    <text evidence="4">The sequence shown here is derived from an EMBL/GenBank/DDBJ whole genome shotgun (WGS) entry which is preliminary data.</text>
</comment>
<evidence type="ECO:0000256" key="1">
    <source>
        <dbReference type="ARBA" id="ARBA00022737"/>
    </source>
</evidence>
<keyword evidence="1" id="KW-0677">Repeat</keyword>
<evidence type="ECO:0000313" key="4">
    <source>
        <dbReference type="EMBL" id="MCD7468865.1"/>
    </source>
</evidence>
<evidence type="ECO:0000259" key="3">
    <source>
        <dbReference type="Pfam" id="PF00076"/>
    </source>
</evidence>
<dbReference type="EMBL" id="JACEIK010001380">
    <property type="protein sequence ID" value="MCD7468865.1"/>
    <property type="molecule type" value="Genomic_DNA"/>
</dbReference>
<dbReference type="InterPro" id="IPR012677">
    <property type="entry name" value="Nucleotide-bd_a/b_plait_sf"/>
</dbReference>